<dbReference type="EMBL" id="JAXOVC010000002">
    <property type="protein sequence ID" value="KAK4505818.1"/>
    <property type="molecule type" value="Genomic_DNA"/>
</dbReference>
<keyword evidence="4" id="KW-1185">Reference proteome</keyword>
<organism evidence="3 4">
    <name type="scientific">Zasmidium cellare</name>
    <name type="common">Wine cellar mold</name>
    <name type="synonym">Racodium cellare</name>
    <dbReference type="NCBI Taxonomy" id="395010"/>
    <lineage>
        <taxon>Eukaryota</taxon>
        <taxon>Fungi</taxon>
        <taxon>Dikarya</taxon>
        <taxon>Ascomycota</taxon>
        <taxon>Pezizomycotina</taxon>
        <taxon>Dothideomycetes</taxon>
        <taxon>Dothideomycetidae</taxon>
        <taxon>Mycosphaerellales</taxon>
        <taxon>Mycosphaerellaceae</taxon>
        <taxon>Zasmidium</taxon>
    </lineage>
</organism>
<evidence type="ECO:0000256" key="1">
    <source>
        <dbReference type="ARBA" id="ARBA00010617"/>
    </source>
</evidence>
<dbReference type="InterPro" id="IPR001128">
    <property type="entry name" value="Cyt_P450"/>
</dbReference>
<feature type="transmembrane region" description="Helical" evidence="2">
    <location>
        <begin position="6"/>
        <end position="24"/>
    </location>
</feature>
<dbReference type="Proteomes" id="UP001305779">
    <property type="component" value="Unassembled WGS sequence"/>
</dbReference>
<evidence type="ECO:0000313" key="4">
    <source>
        <dbReference type="Proteomes" id="UP001305779"/>
    </source>
</evidence>
<protein>
    <recommendedName>
        <fullName evidence="5">Cytochrome P450</fullName>
    </recommendedName>
</protein>
<gene>
    <name evidence="3" type="ORF">PRZ48_003783</name>
</gene>
<comment type="caution">
    <text evidence="3">The sequence shown here is derived from an EMBL/GenBank/DDBJ whole genome shotgun (WGS) entry which is preliminary data.</text>
</comment>
<evidence type="ECO:0000256" key="2">
    <source>
        <dbReference type="SAM" id="Phobius"/>
    </source>
</evidence>
<evidence type="ECO:0008006" key="5">
    <source>
        <dbReference type="Google" id="ProtNLM"/>
    </source>
</evidence>
<dbReference type="Gene3D" id="1.10.630.10">
    <property type="entry name" value="Cytochrome P450"/>
    <property type="match status" value="1"/>
</dbReference>
<dbReference type="SUPFAM" id="SSF48264">
    <property type="entry name" value="Cytochrome P450"/>
    <property type="match status" value="1"/>
</dbReference>
<name>A0ABR0EXC0_ZASCE</name>
<dbReference type="PRINTS" id="PR00463">
    <property type="entry name" value="EP450I"/>
</dbReference>
<sequence>MTPITIPILLLVLPLLALYHYLLYPLLFSPLCKIPAANPFASISSLWILYIRWLNIENQTLLRLHEKLGPIVRLAPNELSVNCYEGGLKTIYGGGFAKDEFYVRRFVNYGKVNMLCMTDNKEHGLRRRMLSSVYSKSSIMSSANLRVTSRIILFDRLLPQLVKSAEDGKAVDMFKLSYAYSMDSFMAFQFGLKLGSNFLQDTRERDWYMNAFFGRRKWYFWSDNFSGLVGGLLKMGVHLVPKWITVANEEQADWVLKKCDQAEEMIASGQGIATGDEPTPFIQERAAMRKAGGDDKSDSKDYPYRWELASEMYDHSAAAMETSGDTLTYVFYELSRHPELQKKLRDELLQLDPPLRYTVDGEVDLPEFKALDNIPLLSAILQETLRRWTPVPGGQPRVTPSPVCSLAGYDNIPPGVKVHSSAGVLHRNPNVFPNPEEWNPDRWLEASDKQTSEMSRWFWAWSSGGTTCLGNNFATNSMKLVIAAVYSNFTTSIVDAEGIEQDEGYTAGPKGSKLMLQFNRIE</sequence>
<keyword evidence="2" id="KW-0812">Transmembrane</keyword>
<comment type="similarity">
    <text evidence="1">Belongs to the cytochrome P450 family.</text>
</comment>
<proteinExistence type="inferred from homology"/>
<dbReference type="PANTHER" id="PTHR24305:SF166">
    <property type="entry name" value="CYTOCHROME P450 12A4, MITOCHONDRIAL-RELATED"/>
    <property type="match status" value="1"/>
</dbReference>
<dbReference type="InterPro" id="IPR002401">
    <property type="entry name" value="Cyt_P450_E_grp-I"/>
</dbReference>
<dbReference type="InterPro" id="IPR036396">
    <property type="entry name" value="Cyt_P450_sf"/>
</dbReference>
<accession>A0ABR0EXC0</accession>
<evidence type="ECO:0000313" key="3">
    <source>
        <dbReference type="EMBL" id="KAK4505818.1"/>
    </source>
</evidence>
<dbReference type="Pfam" id="PF00067">
    <property type="entry name" value="p450"/>
    <property type="match status" value="1"/>
</dbReference>
<keyword evidence="2" id="KW-1133">Transmembrane helix</keyword>
<dbReference type="CDD" id="cd11059">
    <property type="entry name" value="CYP_fungal"/>
    <property type="match status" value="1"/>
</dbReference>
<dbReference type="InterPro" id="IPR050121">
    <property type="entry name" value="Cytochrome_P450_monoxygenase"/>
</dbReference>
<reference evidence="3 4" key="1">
    <citation type="journal article" date="2023" name="G3 (Bethesda)">
        <title>A chromosome-level genome assembly of Zasmidium syzygii isolated from banana leaves.</title>
        <authorList>
            <person name="van Westerhoven A.C."/>
            <person name="Mehrabi R."/>
            <person name="Talebi R."/>
            <person name="Steentjes M.B.F."/>
            <person name="Corcolon B."/>
            <person name="Chong P.A."/>
            <person name="Kema G.H.J."/>
            <person name="Seidl M.F."/>
        </authorList>
    </citation>
    <scope>NUCLEOTIDE SEQUENCE [LARGE SCALE GENOMIC DNA]</scope>
    <source>
        <strain evidence="3 4">P124</strain>
    </source>
</reference>
<keyword evidence="2" id="KW-0472">Membrane</keyword>
<dbReference type="PANTHER" id="PTHR24305">
    <property type="entry name" value="CYTOCHROME P450"/>
    <property type="match status" value="1"/>
</dbReference>